<accession>A0A8H9L2E6</accession>
<gene>
    <name evidence="2" type="ORF">GCM10010102_04030</name>
</gene>
<feature type="region of interest" description="Disordered" evidence="1">
    <location>
        <begin position="49"/>
        <end position="124"/>
    </location>
</feature>
<reference evidence="2" key="1">
    <citation type="journal article" date="2014" name="Int. J. Syst. Evol. Microbiol.">
        <title>Complete genome sequence of Corynebacterium casei LMG S-19264T (=DSM 44701T), isolated from a smear-ripened cheese.</title>
        <authorList>
            <consortium name="US DOE Joint Genome Institute (JGI-PGF)"/>
            <person name="Walter F."/>
            <person name="Albersmeier A."/>
            <person name="Kalinowski J."/>
            <person name="Ruckert C."/>
        </authorList>
    </citation>
    <scope>NUCLEOTIDE SEQUENCE</scope>
    <source>
        <strain evidence="2">JCM 3051</strain>
    </source>
</reference>
<comment type="caution">
    <text evidence="2">The sequence shown here is derived from an EMBL/GenBank/DDBJ whole genome shotgun (WGS) entry which is preliminary data.</text>
</comment>
<dbReference type="Proteomes" id="UP000655589">
    <property type="component" value="Unassembled WGS sequence"/>
</dbReference>
<reference evidence="2" key="2">
    <citation type="submission" date="2020-09" db="EMBL/GenBank/DDBJ databases">
        <authorList>
            <person name="Sun Q."/>
            <person name="Ohkuma M."/>
        </authorList>
    </citation>
    <scope>NUCLEOTIDE SEQUENCE</scope>
    <source>
        <strain evidence="2">JCM 3051</strain>
    </source>
</reference>
<keyword evidence="3" id="KW-1185">Reference proteome</keyword>
<evidence type="ECO:0000256" key="1">
    <source>
        <dbReference type="SAM" id="MobiDB-lite"/>
    </source>
</evidence>
<sequence>MRVYLGDHVSSIEPGVSTLRPSAGRQVAAVSWSQDSRPLWMGFSTMLSDRPARGQILSERRDERRDGPRDGPQDDEGAGAGRRAGPLATGHLTEPATSPPTRRFSMAMKRSTTGTMATIDTPNT</sequence>
<evidence type="ECO:0000313" key="3">
    <source>
        <dbReference type="Proteomes" id="UP000655589"/>
    </source>
</evidence>
<protein>
    <submittedName>
        <fullName evidence="2">Uncharacterized protein</fullName>
    </submittedName>
</protein>
<feature type="compositionally biased region" description="Polar residues" evidence="1">
    <location>
        <begin position="110"/>
        <end position="124"/>
    </location>
</feature>
<evidence type="ECO:0000313" key="2">
    <source>
        <dbReference type="EMBL" id="GGM11480.1"/>
    </source>
</evidence>
<name>A0A8H9L2E6_9MICO</name>
<feature type="compositionally biased region" description="Basic and acidic residues" evidence="1">
    <location>
        <begin position="58"/>
        <end position="72"/>
    </location>
</feature>
<dbReference type="AlphaFoldDB" id="A0A8H9L2E6"/>
<organism evidence="2 3">
    <name type="scientific">Promicromonospora citrea</name>
    <dbReference type="NCBI Taxonomy" id="43677"/>
    <lineage>
        <taxon>Bacteria</taxon>
        <taxon>Bacillati</taxon>
        <taxon>Actinomycetota</taxon>
        <taxon>Actinomycetes</taxon>
        <taxon>Micrococcales</taxon>
        <taxon>Promicromonosporaceae</taxon>
        <taxon>Promicromonospora</taxon>
    </lineage>
</organism>
<dbReference type="EMBL" id="BMPT01000001">
    <property type="protein sequence ID" value="GGM11480.1"/>
    <property type="molecule type" value="Genomic_DNA"/>
</dbReference>
<proteinExistence type="predicted"/>